<sequence>MIYADPRITPSPTVEDLAAKLARAESVVHDMTAVIAAKCEQEMKLSEQIADAIGTMLELDTSDMELPELVAALIDVARIEKASAQVASMEPEDAPGVFMVLDSNGRLTGPTHDTAKKARDHVELLAAKREGHRFVVARRIAICSTSVAVDWKED</sequence>
<keyword evidence="2" id="KW-1185">Reference proteome</keyword>
<dbReference type="RefSeq" id="WP_094269032.1">
    <property type="nucleotide sequence ID" value="NZ_NOIH01000015.1"/>
</dbReference>
<gene>
    <name evidence="1" type="ORF">CGK74_13845</name>
</gene>
<reference evidence="1 2" key="1">
    <citation type="submission" date="2017-07" db="EMBL/GenBank/DDBJ databases">
        <title>Thauera sp. KNDSS-Mac4 genome sequence and assembly.</title>
        <authorList>
            <person name="Mayilraj S."/>
        </authorList>
    </citation>
    <scope>NUCLEOTIDE SEQUENCE [LARGE SCALE GENOMIC DNA]</scope>
    <source>
        <strain evidence="1 2">KNDSS-Mac4</strain>
    </source>
</reference>
<evidence type="ECO:0000313" key="1">
    <source>
        <dbReference type="EMBL" id="OYD53291.1"/>
    </source>
</evidence>
<accession>A0A235EWB8</accession>
<name>A0A235EWB8_9RHOO</name>
<proteinExistence type="predicted"/>
<dbReference type="EMBL" id="NOIH01000015">
    <property type="protein sequence ID" value="OYD53291.1"/>
    <property type="molecule type" value="Genomic_DNA"/>
</dbReference>
<comment type="caution">
    <text evidence="1">The sequence shown here is derived from an EMBL/GenBank/DDBJ whole genome shotgun (WGS) entry which is preliminary data.</text>
</comment>
<organism evidence="1 2">
    <name type="scientific">Thauera propionica</name>
    <dbReference type="NCBI Taxonomy" id="2019431"/>
    <lineage>
        <taxon>Bacteria</taxon>
        <taxon>Pseudomonadati</taxon>
        <taxon>Pseudomonadota</taxon>
        <taxon>Betaproteobacteria</taxon>
        <taxon>Rhodocyclales</taxon>
        <taxon>Zoogloeaceae</taxon>
        <taxon>Thauera</taxon>
    </lineage>
</organism>
<evidence type="ECO:0000313" key="2">
    <source>
        <dbReference type="Proteomes" id="UP000215181"/>
    </source>
</evidence>
<dbReference type="AlphaFoldDB" id="A0A235EWB8"/>
<protein>
    <submittedName>
        <fullName evidence="1">Uncharacterized protein</fullName>
    </submittedName>
</protein>
<dbReference type="Proteomes" id="UP000215181">
    <property type="component" value="Unassembled WGS sequence"/>
</dbReference>